<dbReference type="EMBL" id="JBHSMD010000005">
    <property type="protein sequence ID" value="MFC5494680.1"/>
    <property type="molecule type" value="Genomic_DNA"/>
</dbReference>
<gene>
    <name evidence="2" type="ORF">ACFPKY_16310</name>
</gene>
<name>A0ABW0N424_9ACTN</name>
<dbReference type="InterPro" id="IPR003812">
    <property type="entry name" value="Fido"/>
</dbReference>
<reference evidence="3" key="1">
    <citation type="journal article" date="2019" name="Int. J. Syst. Evol. Microbiol.">
        <title>The Global Catalogue of Microorganisms (GCM) 10K type strain sequencing project: providing services to taxonomists for standard genome sequencing and annotation.</title>
        <authorList>
            <consortium name="The Broad Institute Genomics Platform"/>
            <consortium name="The Broad Institute Genome Sequencing Center for Infectious Disease"/>
            <person name="Wu L."/>
            <person name="Ma J."/>
        </authorList>
    </citation>
    <scope>NUCLEOTIDE SEQUENCE [LARGE SCALE GENOMIC DNA]</scope>
    <source>
        <strain evidence="3">KACC 13778</strain>
    </source>
</reference>
<evidence type="ECO:0000313" key="3">
    <source>
        <dbReference type="Proteomes" id="UP001595956"/>
    </source>
</evidence>
<organism evidence="2 3">
    <name type="scientific">Nocardioides caricicola</name>
    <dbReference type="NCBI Taxonomy" id="634770"/>
    <lineage>
        <taxon>Bacteria</taxon>
        <taxon>Bacillati</taxon>
        <taxon>Actinomycetota</taxon>
        <taxon>Actinomycetes</taxon>
        <taxon>Propionibacteriales</taxon>
        <taxon>Nocardioidaceae</taxon>
        <taxon>Nocardioides</taxon>
    </lineage>
</organism>
<dbReference type="Gene3D" id="1.10.3290.10">
    <property type="entry name" value="Fido-like domain"/>
    <property type="match status" value="1"/>
</dbReference>
<evidence type="ECO:0000259" key="1">
    <source>
        <dbReference type="PROSITE" id="PS51459"/>
    </source>
</evidence>
<dbReference type="PROSITE" id="PS51459">
    <property type="entry name" value="FIDO"/>
    <property type="match status" value="1"/>
</dbReference>
<dbReference type="RefSeq" id="WP_345170656.1">
    <property type="nucleotide sequence ID" value="NZ_BAABFQ010000001.1"/>
</dbReference>
<feature type="domain" description="Fido" evidence="1">
    <location>
        <begin position="96"/>
        <end position="225"/>
    </location>
</feature>
<evidence type="ECO:0000313" key="2">
    <source>
        <dbReference type="EMBL" id="MFC5494680.1"/>
    </source>
</evidence>
<protein>
    <submittedName>
        <fullName evidence="2">Oxidoreductase</fullName>
    </submittedName>
</protein>
<keyword evidence="3" id="KW-1185">Reference proteome</keyword>
<dbReference type="Proteomes" id="UP001595956">
    <property type="component" value="Unassembled WGS sequence"/>
</dbReference>
<sequence>MTLEPLAALASLEGVPSAFAAARDGIDVMLRDRGLRRTSPETTAESLLRGAHASAVLEGSGSSLAEVRDGTGDEIAADAVRVSVELLALAPALNSAPLQALARIHALAAAGSLEAFRGRPRDAASADHLRGVGELLTEPTTAPALVVAAVVHAEIATAAPFGSHNGIVARAAERLVLVARGVDEKSLVVPEAGHLALRPAYESNLRGYREGGLAGAHAWLLYAAEAYAAGAEASPLRRDAE</sequence>
<comment type="caution">
    <text evidence="2">The sequence shown here is derived from an EMBL/GenBank/DDBJ whole genome shotgun (WGS) entry which is preliminary data.</text>
</comment>
<proteinExistence type="predicted"/>
<accession>A0ABW0N424</accession>
<dbReference type="InterPro" id="IPR036597">
    <property type="entry name" value="Fido-like_dom_sf"/>
</dbReference>